<dbReference type="Proteomes" id="UP000525078">
    <property type="component" value="Unassembled WGS sequence"/>
</dbReference>
<comment type="similarity">
    <text evidence="1">Belongs to the PPR family. P subfamily.</text>
</comment>
<dbReference type="NCBIfam" id="TIGR00756">
    <property type="entry name" value="PPR"/>
    <property type="match status" value="3"/>
</dbReference>
<dbReference type="Pfam" id="PF13041">
    <property type="entry name" value="PPR_2"/>
    <property type="match status" value="3"/>
</dbReference>
<sequence>YLFDEMSERNSVKWDSMIGAILRMVSLVNKPMPANVHRILSTVEVQPQTLNSLLIRHSKNIDFLNQFLPFDFPILDDSLNGINPYERCKIAVGLSKIIKTRKIHTLECFSREFCPCSLVHIMKMLETRDTAFAFFKFSFRDHSDRVLRSCGLAALFFAAEDLQFLAQDMVSHVIKRIGAVRSRYLVEFMWENHYRYESHFSVLNTLKRGFLNAEMGYEALLIVNKMREVGVSPSSSACRILFKLLIRNGEYSSVWKLFRDMVSKGPPISTHTFNVMILGFCRKGFLSTGESLLHVIRKFGCEPDVYGYNIVINANCMMGKISNSLEWIHFMISNGCEPSIVTFNTVINGLCKEGDMVKARSFFDGILEVGVFPNTVTYNIMIDGYVKSGDIDEGDKLYEEMKNKGVNPDGMTYNILIAGQGTRTGHEIAPMLFRLVSSSMDWLEQRQIKGAELRNRKIRILRSTMAVEFGGAGGGGVTLSEMYQNSRKLLIRTRDGLERLERLEYSSSTSTAIDSPDLSFSVKKDIAQIQSLCLDMDRLWRSVAAKSQRDLWKRKVEQVAEEAESLKQSLDKYFLRTQKRINEARERAELIGRANGESSHVLRIFDEEAQAMQSVRNSSRMLEEASATGEAILFKYSEQRERLKRAQRKALDVLNTVGLSNTVLKLIERRHRVDRSIKYAGMLFTVIIVFFFWRWTR</sequence>
<keyword evidence="5" id="KW-0812">Transmembrane</keyword>
<dbReference type="PROSITE" id="PS51375">
    <property type="entry name" value="PPR"/>
    <property type="match status" value="4"/>
</dbReference>
<evidence type="ECO:0000313" key="7">
    <source>
        <dbReference type="Proteomes" id="UP000525078"/>
    </source>
</evidence>
<dbReference type="EMBL" id="JAATIP010000134">
    <property type="protein sequence ID" value="KAF4368602.1"/>
    <property type="molecule type" value="Genomic_DNA"/>
</dbReference>
<feature type="repeat" description="PPR" evidence="3">
    <location>
        <begin position="304"/>
        <end position="338"/>
    </location>
</feature>
<comment type="caution">
    <text evidence="6">The sequence shown here is derived from an EMBL/GenBank/DDBJ whole genome shotgun (WGS) entry which is preliminary data.</text>
</comment>
<name>A0A7J6FD26_CANSA</name>
<dbReference type="CDD" id="cd15863">
    <property type="entry name" value="SNARE_GS27"/>
    <property type="match status" value="1"/>
</dbReference>
<feature type="repeat" description="PPR" evidence="3">
    <location>
        <begin position="374"/>
        <end position="408"/>
    </location>
</feature>
<dbReference type="Gene3D" id="1.25.40.10">
    <property type="entry name" value="Tetratricopeptide repeat domain"/>
    <property type="match status" value="2"/>
</dbReference>
<keyword evidence="2" id="KW-0677">Repeat</keyword>
<dbReference type="InterPro" id="IPR011990">
    <property type="entry name" value="TPR-like_helical_dom_sf"/>
</dbReference>
<proteinExistence type="inferred from homology"/>
<dbReference type="Gene3D" id="1.20.5.110">
    <property type="match status" value="1"/>
</dbReference>
<feature type="repeat" description="PPR" evidence="3">
    <location>
        <begin position="339"/>
        <end position="373"/>
    </location>
</feature>
<evidence type="ECO:0000256" key="5">
    <source>
        <dbReference type="SAM" id="Phobius"/>
    </source>
</evidence>
<feature type="repeat" description="PPR" evidence="3">
    <location>
        <begin position="269"/>
        <end position="303"/>
    </location>
</feature>
<keyword evidence="4" id="KW-0175">Coiled coil</keyword>
<feature type="non-terminal residue" evidence="6">
    <location>
        <position position="697"/>
    </location>
</feature>
<keyword evidence="5" id="KW-0472">Membrane</keyword>
<feature type="coiled-coil region" evidence="4">
    <location>
        <begin position="549"/>
        <end position="576"/>
    </location>
</feature>
<gene>
    <name evidence="6" type="ORF">F8388_018726</name>
</gene>
<evidence type="ECO:0000256" key="4">
    <source>
        <dbReference type="SAM" id="Coils"/>
    </source>
</evidence>
<keyword evidence="5" id="KW-1133">Transmembrane helix</keyword>
<dbReference type="Pfam" id="PF12352">
    <property type="entry name" value="V-SNARE_C"/>
    <property type="match status" value="1"/>
</dbReference>
<evidence type="ECO:0000256" key="1">
    <source>
        <dbReference type="ARBA" id="ARBA00007626"/>
    </source>
</evidence>
<feature type="transmembrane region" description="Helical" evidence="5">
    <location>
        <begin position="679"/>
        <end position="696"/>
    </location>
</feature>
<evidence type="ECO:0008006" key="8">
    <source>
        <dbReference type="Google" id="ProtNLM"/>
    </source>
</evidence>
<evidence type="ECO:0000256" key="2">
    <source>
        <dbReference type="ARBA" id="ARBA00022737"/>
    </source>
</evidence>
<evidence type="ECO:0000256" key="3">
    <source>
        <dbReference type="PROSITE-ProRule" id="PRU00708"/>
    </source>
</evidence>
<dbReference type="InterPro" id="IPR002885">
    <property type="entry name" value="PPR_rpt"/>
</dbReference>
<dbReference type="SUPFAM" id="SSF58038">
    <property type="entry name" value="SNARE fusion complex"/>
    <property type="match status" value="1"/>
</dbReference>
<dbReference type="PANTHER" id="PTHR47941">
    <property type="entry name" value="PENTATRICOPEPTIDE REPEAT-CONTAINING PROTEIN 3, MITOCHONDRIAL"/>
    <property type="match status" value="1"/>
</dbReference>
<accession>A0A7J6FD26</accession>
<dbReference type="AlphaFoldDB" id="A0A7J6FD26"/>
<organism evidence="6 7">
    <name type="scientific">Cannabis sativa</name>
    <name type="common">Hemp</name>
    <name type="synonym">Marijuana</name>
    <dbReference type="NCBI Taxonomy" id="3483"/>
    <lineage>
        <taxon>Eukaryota</taxon>
        <taxon>Viridiplantae</taxon>
        <taxon>Streptophyta</taxon>
        <taxon>Embryophyta</taxon>
        <taxon>Tracheophyta</taxon>
        <taxon>Spermatophyta</taxon>
        <taxon>Magnoliopsida</taxon>
        <taxon>eudicotyledons</taxon>
        <taxon>Gunneridae</taxon>
        <taxon>Pentapetalae</taxon>
        <taxon>rosids</taxon>
        <taxon>fabids</taxon>
        <taxon>Rosales</taxon>
        <taxon>Cannabaceae</taxon>
        <taxon>Cannabis</taxon>
    </lineage>
</organism>
<reference evidence="6 7" key="1">
    <citation type="journal article" date="2020" name="bioRxiv">
        <title>Sequence and annotation of 42 cannabis genomes reveals extensive copy number variation in cannabinoid synthesis and pathogen resistance genes.</title>
        <authorList>
            <person name="Mckernan K.J."/>
            <person name="Helbert Y."/>
            <person name="Kane L.T."/>
            <person name="Ebling H."/>
            <person name="Zhang L."/>
            <person name="Liu B."/>
            <person name="Eaton Z."/>
            <person name="Mclaughlin S."/>
            <person name="Kingan S."/>
            <person name="Baybayan P."/>
            <person name="Concepcion G."/>
            <person name="Jordan M."/>
            <person name="Riva A."/>
            <person name="Barbazuk W."/>
            <person name="Harkins T."/>
        </authorList>
    </citation>
    <scope>NUCLEOTIDE SEQUENCE [LARGE SCALE GENOMIC DNA]</scope>
    <source>
        <strain evidence="7">cv. Jamaican Lion 4</strain>
        <tissue evidence="6">Leaf</tissue>
    </source>
</reference>
<protein>
    <recommendedName>
        <fullName evidence="8">Membrin-11</fullName>
    </recommendedName>
</protein>
<evidence type="ECO:0000313" key="6">
    <source>
        <dbReference type="EMBL" id="KAF4368602.1"/>
    </source>
</evidence>